<reference evidence="1 2" key="1">
    <citation type="submission" date="2024-07" db="EMBL/GenBank/DDBJ databases">
        <authorList>
            <person name="Kang M."/>
        </authorList>
    </citation>
    <scope>NUCLEOTIDE SEQUENCE [LARGE SCALE GENOMIC DNA]</scope>
    <source>
        <strain evidence="1 2">DFM31</strain>
    </source>
</reference>
<dbReference type="RefSeq" id="WP_366194715.1">
    <property type="nucleotide sequence ID" value="NZ_JBFBVU010000039.1"/>
</dbReference>
<evidence type="ECO:0000313" key="2">
    <source>
        <dbReference type="Proteomes" id="UP001553161"/>
    </source>
</evidence>
<keyword evidence="2" id="KW-1185">Reference proteome</keyword>
<dbReference type="EMBL" id="JBFBVU010000039">
    <property type="protein sequence ID" value="MEV8468756.1"/>
    <property type="molecule type" value="Genomic_DNA"/>
</dbReference>
<evidence type="ECO:0000313" key="1">
    <source>
        <dbReference type="EMBL" id="MEV8468756.1"/>
    </source>
</evidence>
<proteinExistence type="predicted"/>
<accession>A0ABV3LBF4</accession>
<sequence>MSNQYSLQARADLLQERVDVAKQRATNGLTRDLAMFVLEDTHFLDLANVGSKNIEEEFISSRKEMVLQAFREEGFYFDLASGKFGQPIPEGVEPGEAGLLRHYLEKAKKDPLFFEGTIQACIELLQVEACSLGNVLGPWLVEVMKGNIKPTKPRGPDPLKNVARDDTIFIAVRTLASVGYSPTRNNASAPNSACDYVAEALGRLAGIGLSYDAVAKIYSKEARMEASRD</sequence>
<organism evidence="1 2">
    <name type="scientific">Meridianimarinicoccus marinus</name>
    <dbReference type="NCBI Taxonomy" id="3231483"/>
    <lineage>
        <taxon>Bacteria</taxon>
        <taxon>Pseudomonadati</taxon>
        <taxon>Pseudomonadota</taxon>
        <taxon>Alphaproteobacteria</taxon>
        <taxon>Rhodobacterales</taxon>
        <taxon>Paracoccaceae</taxon>
        <taxon>Meridianimarinicoccus</taxon>
    </lineage>
</organism>
<gene>
    <name evidence="1" type="ORF">AB0T83_18505</name>
</gene>
<dbReference type="Proteomes" id="UP001553161">
    <property type="component" value="Unassembled WGS sequence"/>
</dbReference>
<protein>
    <submittedName>
        <fullName evidence="1">Uncharacterized protein</fullName>
    </submittedName>
</protein>
<name>A0ABV3LBF4_9RHOB</name>
<comment type="caution">
    <text evidence="1">The sequence shown here is derived from an EMBL/GenBank/DDBJ whole genome shotgun (WGS) entry which is preliminary data.</text>
</comment>